<feature type="transmembrane region" description="Helical" evidence="1">
    <location>
        <begin position="48"/>
        <end position="68"/>
    </location>
</feature>
<feature type="transmembrane region" description="Helical" evidence="1">
    <location>
        <begin position="80"/>
        <end position="100"/>
    </location>
</feature>
<evidence type="ECO:0008006" key="4">
    <source>
        <dbReference type="Google" id="ProtNLM"/>
    </source>
</evidence>
<sequence>MRTIRTDFVTLFILAGLLALVAVPLKLLFWVPGSDEILTLLPVPQRDFWHGHELLAGYGQLVLGGYLLTRPGKRTIRFLIMLWLVARISIFVPGLAGLYLGAFGNLATFGLLFFYAGLAFFRAAKRLKSALPGLIIFLLLSSEAVFQAGGILANRALSETALLAMIWLLIVLLFLMGGRIIAAATSGALQKRDMYRPYMAQGRLENYGLVALILAAVSDLAGLPPPLSALLGLLAAMVIMRRLWNWRVWLVADGFDLTSLHLGYAMLAVGLCFNSVLTLILGRQGLIGFHGAMIGGFALLSITVMCRTVLQRFRFSLSLPVSMRISCACVAVASLTRMAAIQDTGTTELLVMSALLWELAFAGFVFTLIALIWRFKKTN</sequence>
<name>A0A367WWB3_9PROT</name>
<dbReference type="AlphaFoldDB" id="A0A367WWB3"/>
<feature type="transmembrane region" description="Helical" evidence="1">
    <location>
        <begin position="204"/>
        <end position="221"/>
    </location>
</feature>
<organism evidence="2 3">
    <name type="scientific">Thalassospira profundimaris</name>
    <dbReference type="NCBI Taxonomy" id="502049"/>
    <lineage>
        <taxon>Bacteria</taxon>
        <taxon>Pseudomonadati</taxon>
        <taxon>Pseudomonadota</taxon>
        <taxon>Alphaproteobacteria</taxon>
        <taxon>Rhodospirillales</taxon>
        <taxon>Thalassospiraceae</taxon>
        <taxon>Thalassospira</taxon>
    </lineage>
</organism>
<protein>
    <recommendedName>
        <fullName evidence="4">NnrS family protein</fullName>
    </recommendedName>
</protein>
<feature type="transmembrane region" description="Helical" evidence="1">
    <location>
        <begin position="354"/>
        <end position="373"/>
    </location>
</feature>
<comment type="caution">
    <text evidence="2">The sequence shown here is derived from an EMBL/GenBank/DDBJ whole genome shotgun (WGS) entry which is preliminary data.</text>
</comment>
<keyword evidence="1" id="KW-0472">Membrane</keyword>
<dbReference type="RefSeq" id="WP_114098085.1">
    <property type="nucleotide sequence ID" value="NZ_JPWI01000006.1"/>
</dbReference>
<evidence type="ECO:0000313" key="2">
    <source>
        <dbReference type="EMBL" id="RCK45677.1"/>
    </source>
</evidence>
<feature type="transmembrane region" description="Helical" evidence="1">
    <location>
        <begin position="131"/>
        <end position="152"/>
    </location>
</feature>
<feature type="transmembrane region" description="Helical" evidence="1">
    <location>
        <begin position="264"/>
        <end position="281"/>
    </location>
</feature>
<accession>A0A367WWB3</accession>
<reference evidence="2 3" key="1">
    <citation type="submission" date="2014-07" db="EMBL/GenBank/DDBJ databases">
        <title>Draft genome sequence of Thalassospira profundimaris PR54-5.</title>
        <authorList>
            <person name="Lai Q."/>
            <person name="Shao Z."/>
        </authorList>
    </citation>
    <scope>NUCLEOTIDE SEQUENCE [LARGE SCALE GENOMIC DNA]</scope>
    <source>
        <strain evidence="2 3">PR54-5</strain>
    </source>
</reference>
<feature type="transmembrane region" description="Helical" evidence="1">
    <location>
        <begin position="227"/>
        <end position="244"/>
    </location>
</feature>
<evidence type="ECO:0000313" key="3">
    <source>
        <dbReference type="Proteomes" id="UP000252255"/>
    </source>
</evidence>
<dbReference type="Proteomes" id="UP000252255">
    <property type="component" value="Unassembled WGS sequence"/>
</dbReference>
<evidence type="ECO:0000256" key="1">
    <source>
        <dbReference type="SAM" id="Phobius"/>
    </source>
</evidence>
<proteinExistence type="predicted"/>
<dbReference type="InterPro" id="IPR010266">
    <property type="entry name" value="NnrS"/>
</dbReference>
<feature type="transmembrane region" description="Helical" evidence="1">
    <location>
        <begin position="287"/>
        <end position="310"/>
    </location>
</feature>
<dbReference type="OrthoDB" id="7344092at2"/>
<dbReference type="EMBL" id="JPWI01000006">
    <property type="protein sequence ID" value="RCK45677.1"/>
    <property type="molecule type" value="Genomic_DNA"/>
</dbReference>
<dbReference type="Pfam" id="PF05940">
    <property type="entry name" value="NnrS"/>
    <property type="match status" value="1"/>
</dbReference>
<feature type="transmembrane region" description="Helical" evidence="1">
    <location>
        <begin position="322"/>
        <end position="342"/>
    </location>
</feature>
<gene>
    <name evidence="2" type="ORF">TH30_11020</name>
</gene>
<keyword evidence="1" id="KW-1133">Transmembrane helix</keyword>
<keyword evidence="1" id="KW-0812">Transmembrane</keyword>
<feature type="transmembrane region" description="Helical" evidence="1">
    <location>
        <begin position="106"/>
        <end position="124"/>
    </location>
</feature>
<feature type="transmembrane region" description="Helical" evidence="1">
    <location>
        <begin position="164"/>
        <end position="184"/>
    </location>
</feature>